<protein>
    <submittedName>
        <fullName evidence="1">Uncharacterized protein</fullName>
    </submittedName>
</protein>
<evidence type="ECO:0000313" key="2">
    <source>
        <dbReference type="Proteomes" id="UP000073492"/>
    </source>
</evidence>
<keyword evidence="2" id="KW-1185">Reference proteome</keyword>
<dbReference type="AlphaFoldDB" id="A0A139I8R0"/>
<name>A0A139I8R0_9PEZI</name>
<gene>
    <name evidence="1" type="ORF">AC579_7956</name>
</gene>
<sequence length="238" mass="26740">MVTWALAASKPEAWESILPVQDPEVVALGMKPDIVTQRAATRYYWSTYLHMTILRPPFLAQQPRHTSHGLVLQPRRSIISREDRQTLVPEVSMAIDLDFYIRIFQGLCIIDTIIGESILSTNLNVRISDPGRAAQAHAQASPMSHWLVAGTETVRLPSWTCAHFQAASKISTAMEEDNERCFGRKVIASPYLELCSMSIWKSDAVIDVIRDGPQGWHELGLHFGQIFTHAQASFPEFV</sequence>
<evidence type="ECO:0000313" key="1">
    <source>
        <dbReference type="EMBL" id="KXT11019.1"/>
    </source>
</evidence>
<dbReference type="EMBL" id="LFZO01000224">
    <property type="protein sequence ID" value="KXT11019.1"/>
    <property type="molecule type" value="Genomic_DNA"/>
</dbReference>
<comment type="caution">
    <text evidence="1">The sequence shown here is derived from an EMBL/GenBank/DDBJ whole genome shotgun (WGS) entry which is preliminary data.</text>
</comment>
<proteinExistence type="predicted"/>
<organism evidence="1 2">
    <name type="scientific">Pseudocercospora musae</name>
    <dbReference type="NCBI Taxonomy" id="113226"/>
    <lineage>
        <taxon>Eukaryota</taxon>
        <taxon>Fungi</taxon>
        <taxon>Dikarya</taxon>
        <taxon>Ascomycota</taxon>
        <taxon>Pezizomycotina</taxon>
        <taxon>Dothideomycetes</taxon>
        <taxon>Dothideomycetidae</taxon>
        <taxon>Mycosphaerellales</taxon>
        <taxon>Mycosphaerellaceae</taxon>
        <taxon>Pseudocercospora</taxon>
    </lineage>
</organism>
<dbReference type="Proteomes" id="UP000073492">
    <property type="component" value="Unassembled WGS sequence"/>
</dbReference>
<accession>A0A139I8R0</accession>
<reference evidence="1 2" key="1">
    <citation type="submission" date="2015-07" db="EMBL/GenBank/DDBJ databases">
        <title>Comparative genomics of the Sigatoka disease complex on banana suggests a link between parallel evolutionary changes in Pseudocercospora fijiensis and Pseudocercospora eumusae and increased virulence on the banana host.</title>
        <authorList>
            <person name="Chang T.-C."/>
            <person name="Salvucci A."/>
            <person name="Crous P.W."/>
            <person name="Stergiopoulos I."/>
        </authorList>
    </citation>
    <scope>NUCLEOTIDE SEQUENCE [LARGE SCALE GENOMIC DNA]</scope>
    <source>
        <strain evidence="1 2">CBS 116634</strain>
    </source>
</reference>